<proteinExistence type="predicted"/>
<dbReference type="InterPro" id="IPR005534">
    <property type="entry name" value="Curli_assmbl/transp-comp_CsgG"/>
</dbReference>
<evidence type="ECO:0000256" key="2">
    <source>
        <dbReference type="ARBA" id="ARBA00022729"/>
    </source>
</evidence>
<keyword evidence="1" id="KW-1003">Cell membrane</keyword>
<evidence type="ECO:0000256" key="1">
    <source>
        <dbReference type="ARBA" id="ARBA00022475"/>
    </source>
</evidence>
<dbReference type="Pfam" id="PF03783">
    <property type="entry name" value="CsgG"/>
    <property type="match status" value="1"/>
</dbReference>
<organism evidence="6">
    <name type="scientific">uncultured Caudovirales phage</name>
    <dbReference type="NCBI Taxonomy" id="2100421"/>
    <lineage>
        <taxon>Viruses</taxon>
        <taxon>Duplodnaviria</taxon>
        <taxon>Heunggongvirae</taxon>
        <taxon>Uroviricota</taxon>
        <taxon>Caudoviricetes</taxon>
        <taxon>Peduoviridae</taxon>
        <taxon>Maltschvirus</taxon>
        <taxon>Maltschvirus maltsch</taxon>
    </lineage>
</organism>
<gene>
    <name evidence="6" type="ORF">UFOVP395_157</name>
</gene>
<sequence length="269" mass="28912">MKKIPIIILAGLLLSGCGQLGRDLREQVGLGTRDPARVEPALQNPIEIPAPATGAVTVAVYQFRDLTGQRRASQNIATLSSAVTQGADAYLVRTLQTVGNGRWFRVVERGGLDNLIKERQLIRQMRELYEGANARPLPPLVFAGMIFEGGIIGYDSNLVSGGAGARVLGIGGLTEYRQDEVVVNLRAVSVATGEVLASVTVSKTVVSWQDKISVLRFNELGTRSLEMETGAASNESMNYAVQLAILGAVTEIIFEGERRGVWQFASTSP</sequence>
<protein>
    <submittedName>
        <fullName evidence="6">Curli production assembly/transport protein CsgG</fullName>
    </submittedName>
</protein>
<evidence type="ECO:0000256" key="5">
    <source>
        <dbReference type="ARBA" id="ARBA00023288"/>
    </source>
</evidence>
<keyword evidence="2" id="KW-0732">Signal</keyword>
<keyword evidence="3" id="KW-0472">Membrane</keyword>
<dbReference type="PANTHER" id="PTHR41164:SF1">
    <property type="entry name" value="CURLI PRODUCTION ASSEMBLY_TRANSPORT COMPONENT CSGG"/>
    <property type="match status" value="1"/>
</dbReference>
<dbReference type="PROSITE" id="PS51257">
    <property type="entry name" value="PROKAR_LIPOPROTEIN"/>
    <property type="match status" value="1"/>
</dbReference>
<keyword evidence="5" id="KW-0449">Lipoprotein</keyword>
<dbReference type="Gene3D" id="3.40.50.10610">
    <property type="entry name" value="ABC-type transport auxiliary lipoprotein component"/>
    <property type="match status" value="1"/>
</dbReference>
<evidence type="ECO:0000256" key="3">
    <source>
        <dbReference type="ARBA" id="ARBA00023136"/>
    </source>
</evidence>
<reference evidence="6" key="1">
    <citation type="submission" date="2020-04" db="EMBL/GenBank/DDBJ databases">
        <authorList>
            <person name="Chiriac C."/>
            <person name="Salcher M."/>
            <person name="Ghai R."/>
            <person name="Kavagutti S V."/>
        </authorList>
    </citation>
    <scope>NUCLEOTIDE SEQUENCE</scope>
</reference>
<dbReference type="EMBL" id="LR796380">
    <property type="protein sequence ID" value="CAB4140822.1"/>
    <property type="molecule type" value="Genomic_DNA"/>
</dbReference>
<name>A0A6J5M3M7_9CAUD</name>
<accession>A0A6J5M3M7</accession>
<evidence type="ECO:0000313" key="6">
    <source>
        <dbReference type="EMBL" id="CAB4140822.1"/>
    </source>
</evidence>
<evidence type="ECO:0000256" key="4">
    <source>
        <dbReference type="ARBA" id="ARBA00023139"/>
    </source>
</evidence>
<dbReference type="PANTHER" id="PTHR41164">
    <property type="entry name" value="CURLI PRODUCTION ASSEMBLY/TRANSPORT COMPONENT CSGG"/>
    <property type="match status" value="1"/>
</dbReference>
<keyword evidence="4" id="KW-0564">Palmitate</keyword>